<dbReference type="Gene3D" id="3.30.1610.10">
    <property type="entry name" value="Peptidase S59, nucleoporin"/>
    <property type="match status" value="1"/>
</dbReference>
<organism evidence="2 3">
    <name type="scientific">Blepharisma stoltei</name>
    <dbReference type="NCBI Taxonomy" id="1481888"/>
    <lineage>
        <taxon>Eukaryota</taxon>
        <taxon>Sar</taxon>
        <taxon>Alveolata</taxon>
        <taxon>Ciliophora</taxon>
        <taxon>Postciliodesmatophora</taxon>
        <taxon>Heterotrichea</taxon>
        <taxon>Heterotrichida</taxon>
        <taxon>Blepharismidae</taxon>
        <taxon>Blepharisma</taxon>
    </lineage>
</organism>
<dbReference type="PROSITE" id="PS51434">
    <property type="entry name" value="NUP_C"/>
    <property type="match status" value="1"/>
</dbReference>
<sequence>MVKLSRMTAEELKSEKNFTIENKFEKIVFDGETNVTSLNLDEIVKIDSRGVRIKHNSRYVKLKKGSTGQQQFIYTILLLISRKPYKKFRVI</sequence>
<evidence type="ECO:0000259" key="1">
    <source>
        <dbReference type="PROSITE" id="PS51434"/>
    </source>
</evidence>
<protein>
    <recommendedName>
        <fullName evidence="1">Peptidase S59 domain-containing protein</fullName>
    </recommendedName>
</protein>
<dbReference type="GO" id="GO:0017056">
    <property type="term" value="F:structural constituent of nuclear pore"/>
    <property type="evidence" value="ECO:0007669"/>
    <property type="project" value="InterPro"/>
</dbReference>
<comment type="caution">
    <text evidence="2">The sequence shown here is derived from an EMBL/GenBank/DDBJ whole genome shotgun (WGS) entry which is preliminary data.</text>
</comment>
<keyword evidence="3" id="KW-1185">Reference proteome</keyword>
<gene>
    <name evidence="2" type="ORF">BSTOLATCC_MIC34193</name>
</gene>
<dbReference type="EMBL" id="CAJZBQ010000034">
    <property type="protein sequence ID" value="CAG9323544.1"/>
    <property type="molecule type" value="Genomic_DNA"/>
</dbReference>
<dbReference type="InterPro" id="IPR007230">
    <property type="entry name" value="Nup98_auto-Pept-S59_dom"/>
</dbReference>
<evidence type="ECO:0000313" key="2">
    <source>
        <dbReference type="EMBL" id="CAG9323544.1"/>
    </source>
</evidence>
<dbReference type="InterPro" id="IPR036903">
    <property type="entry name" value="Nup98_auto-Pept-S59_dom_sf"/>
</dbReference>
<dbReference type="SUPFAM" id="SSF82215">
    <property type="entry name" value="C-terminal autoproteolytic domain of nucleoporin nup98"/>
    <property type="match status" value="1"/>
</dbReference>
<proteinExistence type="predicted"/>
<dbReference type="Proteomes" id="UP001162131">
    <property type="component" value="Unassembled WGS sequence"/>
</dbReference>
<dbReference type="AlphaFoldDB" id="A0AAU9J5Q0"/>
<reference evidence="2" key="1">
    <citation type="submission" date="2021-09" db="EMBL/GenBank/DDBJ databases">
        <authorList>
            <consortium name="AG Swart"/>
            <person name="Singh M."/>
            <person name="Singh A."/>
            <person name="Seah K."/>
            <person name="Emmerich C."/>
        </authorList>
    </citation>
    <scope>NUCLEOTIDE SEQUENCE</scope>
    <source>
        <strain evidence="2">ATCC30299</strain>
    </source>
</reference>
<feature type="domain" description="Peptidase S59" evidence="1">
    <location>
        <begin position="1"/>
        <end position="91"/>
    </location>
</feature>
<dbReference type="GO" id="GO:0005643">
    <property type="term" value="C:nuclear pore"/>
    <property type="evidence" value="ECO:0007669"/>
    <property type="project" value="InterPro"/>
</dbReference>
<name>A0AAU9J5Q0_9CILI</name>
<dbReference type="Pfam" id="PF04096">
    <property type="entry name" value="Nucleoporin2"/>
    <property type="match status" value="1"/>
</dbReference>
<evidence type="ECO:0000313" key="3">
    <source>
        <dbReference type="Proteomes" id="UP001162131"/>
    </source>
</evidence>
<accession>A0AAU9J5Q0</accession>